<dbReference type="PANTHER" id="PTHR11176">
    <property type="entry name" value="BOULE-RELATED"/>
    <property type="match status" value="1"/>
</dbReference>
<evidence type="ECO:0000313" key="6">
    <source>
        <dbReference type="Proteomes" id="UP000594263"/>
    </source>
</evidence>
<accession>A0A7N1A1S9</accession>
<proteinExistence type="predicted"/>
<evidence type="ECO:0000256" key="2">
    <source>
        <dbReference type="PROSITE-ProRule" id="PRU00176"/>
    </source>
</evidence>
<feature type="compositionally biased region" description="Low complexity" evidence="3">
    <location>
        <begin position="103"/>
        <end position="112"/>
    </location>
</feature>
<dbReference type="PANTHER" id="PTHR11176:SF23">
    <property type="entry name" value="RNA-BINDING (RRM_RBD_RNP MOTIFS) FAMILY PROTEIN"/>
    <property type="match status" value="1"/>
</dbReference>
<dbReference type="SMART" id="SM00360">
    <property type="entry name" value="RRM"/>
    <property type="match status" value="1"/>
</dbReference>
<dbReference type="GO" id="GO:0003723">
    <property type="term" value="F:RNA binding"/>
    <property type="evidence" value="ECO:0007669"/>
    <property type="project" value="UniProtKB-UniRule"/>
</dbReference>
<feature type="region of interest" description="Disordered" evidence="3">
    <location>
        <begin position="237"/>
        <end position="325"/>
    </location>
</feature>
<reference evidence="5" key="1">
    <citation type="submission" date="2021-01" db="UniProtKB">
        <authorList>
            <consortium name="EnsemblPlants"/>
        </authorList>
    </citation>
    <scope>IDENTIFICATION</scope>
</reference>
<dbReference type="CDD" id="cd12384">
    <property type="entry name" value="RRM_RBM24_RBM38_like"/>
    <property type="match status" value="1"/>
</dbReference>
<dbReference type="FunFam" id="3.30.70.330:FF:000388">
    <property type="entry name" value="RNA-binding protein 24-B isoform X1"/>
    <property type="match status" value="1"/>
</dbReference>
<dbReference type="Pfam" id="PF00076">
    <property type="entry name" value="RRM_1"/>
    <property type="match status" value="1"/>
</dbReference>
<evidence type="ECO:0000256" key="1">
    <source>
        <dbReference type="ARBA" id="ARBA00022884"/>
    </source>
</evidence>
<dbReference type="Gramene" id="Kaladp0076s0034.1.v1.1">
    <property type="protein sequence ID" value="Kaladp0076s0034.1.v1.1"/>
    <property type="gene ID" value="Kaladp0076s0034.v1.1"/>
</dbReference>
<dbReference type="AlphaFoldDB" id="A0A7N1A1S9"/>
<evidence type="ECO:0000259" key="4">
    <source>
        <dbReference type="PROSITE" id="PS50102"/>
    </source>
</evidence>
<evidence type="ECO:0000313" key="5">
    <source>
        <dbReference type="EnsemblPlants" id="Kaladp0076s0034.1.v1.1"/>
    </source>
</evidence>
<dbReference type="SUPFAM" id="SSF54928">
    <property type="entry name" value="RNA-binding domain, RBD"/>
    <property type="match status" value="1"/>
</dbReference>
<dbReference type="OMA" id="PYNSEAP"/>
<dbReference type="InterPro" id="IPR012677">
    <property type="entry name" value="Nucleotide-bd_a/b_plait_sf"/>
</dbReference>
<feature type="domain" description="RRM" evidence="4">
    <location>
        <begin position="25"/>
        <end position="102"/>
    </location>
</feature>
<protein>
    <recommendedName>
        <fullName evidence="4">RRM domain-containing protein</fullName>
    </recommendedName>
</protein>
<keyword evidence="1 2" id="KW-0694">RNA-binding</keyword>
<dbReference type="Proteomes" id="UP000594263">
    <property type="component" value="Unplaced"/>
</dbReference>
<dbReference type="PROSITE" id="PS50102">
    <property type="entry name" value="RRM"/>
    <property type="match status" value="1"/>
</dbReference>
<dbReference type="InterPro" id="IPR035979">
    <property type="entry name" value="RBD_domain_sf"/>
</dbReference>
<feature type="compositionally biased region" description="Low complexity" evidence="3">
    <location>
        <begin position="257"/>
        <end position="287"/>
    </location>
</feature>
<dbReference type="Gene3D" id="3.30.70.330">
    <property type="match status" value="1"/>
</dbReference>
<evidence type="ECO:0000256" key="3">
    <source>
        <dbReference type="SAM" id="MobiDB-lite"/>
    </source>
</evidence>
<sequence length="325" mass="34522">MAGSGSASSSTHHHYRSPFGDTTLTKVFVGGLAWETPTEKMRLYFEQFGEILEAVIITDKNTGKSKGYGFVTFRDPEAAKRAVADANPVIDGRRANCNIAAAGRPRQSPPRGRGQGQSGQVYFPGAQDGSSYNPVQGPLVAPPPVPASVPVMYPSYGYTAYNPEYGYNQAAAAAMYSQQLQQQAQYYQQMYGSAAGASSTSPTMPPPPHPFYYAYSMQAAAAARAAAGGRTGVAFPPTMPPPQLAAQRGQGPFLYYSSPSSSLNPSPTGLHSSFQPQPQQQAPASSDSGRHQQLPAQIESHESSQVTSPETEAKIIQPSGEPPLK</sequence>
<organism evidence="5 6">
    <name type="scientific">Kalanchoe fedtschenkoi</name>
    <name type="common">Lavender scallops</name>
    <name type="synonym">South American air plant</name>
    <dbReference type="NCBI Taxonomy" id="63787"/>
    <lineage>
        <taxon>Eukaryota</taxon>
        <taxon>Viridiplantae</taxon>
        <taxon>Streptophyta</taxon>
        <taxon>Embryophyta</taxon>
        <taxon>Tracheophyta</taxon>
        <taxon>Spermatophyta</taxon>
        <taxon>Magnoliopsida</taxon>
        <taxon>eudicotyledons</taxon>
        <taxon>Gunneridae</taxon>
        <taxon>Pentapetalae</taxon>
        <taxon>Saxifragales</taxon>
        <taxon>Crassulaceae</taxon>
        <taxon>Kalanchoe</taxon>
    </lineage>
</organism>
<name>A0A7N1A1S9_KALFE</name>
<dbReference type="EnsemblPlants" id="Kaladp0076s0034.1.v1.1">
    <property type="protein sequence ID" value="Kaladp0076s0034.1.v1.1"/>
    <property type="gene ID" value="Kaladp0076s0034.v1.1"/>
</dbReference>
<dbReference type="InterPro" id="IPR000504">
    <property type="entry name" value="RRM_dom"/>
</dbReference>
<feature type="region of interest" description="Disordered" evidence="3">
    <location>
        <begin position="101"/>
        <end position="127"/>
    </location>
</feature>
<keyword evidence="6" id="KW-1185">Reference proteome</keyword>